<name>A0ABW3S4K3_9BACL</name>
<proteinExistence type="predicted"/>
<accession>A0ABW3S4K3</accession>
<evidence type="ECO:0000313" key="1">
    <source>
        <dbReference type="EMBL" id="MFD1179722.1"/>
    </source>
</evidence>
<gene>
    <name evidence="1" type="ORF">ACFQ3W_26020</name>
</gene>
<sequence length="190" mass="21547">MKKSTSLSNILQSVISKERMLPLLGELEYVDVARKFTVYDLFLFLAEAAFHQWNGYRDAEQRMRRCGLKTVDHSTLSKKAKDVPFELFKRMLNLMISLCNRSTRRKLAIPKELLLVDSTKITVGLGRLPWAPLKGEKAGIKLHVSLIADQGHLQKVTETTGNSPDLHSCADVLDPKFILVADRAYGKHKR</sequence>
<comment type="caution">
    <text evidence="1">The sequence shown here is derived from an EMBL/GenBank/DDBJ whole genome shotgun (WGS) entry which is preliminary data.</text>
</comment>
<protein>
    <submittedName>
        <fullName evidence="1">IS4/IS5 family transposase</fullName>
    </submittedName>
</protein>
<dbReference type="Proteomes" id="UP001597262">
    <property type="component" value="Unassembled WGS sequence"/>
</dbReference>
<dbReference type="EMBL" id="JBHTLM010000050">
    <property type="protein sequence ID" value="MFD1179722.1"/>
    <property type="molecule type" value="Genomic_DNA"/>
</dbReference>
<feature type="non-terminal residue" evidence="1">
    <location>
        <position position="190"/>
    </location>
</feature>
<organism evidence="1 2">
    <name type="scientific">Paenibacillus puldeungensis</name>
    <dbReference type="NCBI Taxonomy" id="696536"/>
    <lineage>
        <taxon>Bacteria</taxon>
        <taxon>Bacillati</taxon>
        <taxon>Bacillota</taxon>
        <taxon>Bacilli</taxon>
        <taxon>Bacillales</taxon>
        <taxon>Paenibacillaceae</taxon>
        <taxon>Paenibacillus</taxon>
    </lineage>
</organism>
<reference evidence="2" key="1">
    <citation type="journal article" date="2019" name="Int. J. Syst. Evol. Microbiol.">
        <title>The Global Catalogue of Microorganisms (GCM) 10K type strain sequencing project: providing services to taxonomists for standard genome sequencing and annotation.</title>
        <authorList>
            <consortium name="The Broad Institute Genomics Platform"/>
            <consortium name="The Broad Institute Genome Sequencing Center for Infectious Disease"/>
            <person name="Wu L."/>
            <person name="Ma J."/>
        </authorList>
    </citation>
    <scope>NUCLEOTIDE SEQUENCE [LARGE SCALE GENOMIC DNA]</scope>
    <source>
        <strain evidence="2">CCUG 59189</strain>
    </source>
</reference>
<keyword evidence="2" id="KW-1185">Reference proteome</keyword>
<evidence type="ECO:0000313" key="2">
    <source>
        <dbReference type="Proteomes" id="UP001597262"/>
    </source>
</evidence>